<dbReference type="InterPro" id="IPR018357">
    <property type="entry name" value="Hexapep_transf_CS"/>
</dbReference>
<dbReference type="UniPathway" id="UPA00136">
    <property type="reaction ID" value="UER00199"/>
</dbReference>
<dbReference type="SMR" id="A0A2V3IL32"/>
<dbReference type="SMART" id="SM00971">
    <property type="entry name" value="SATase_N"/>
    <property type="match status" value="1"/>
</dbReference>
<dbReference type="Gene3D" id="1.10.3130.10">
    <property type="entry name" value="serine acetyltransferase, domain 1"/>
    <property type="match status" value="1"/>
</dbReference>
<accession>A0A2V3IL32</accession>
<evidence type="ECO:0000313" key="8">
    <source>
        <dbReference type="EMBL" id="PXF42784.1"/>
    </source>
</evidence>
<dbReference type="AlphaFoldDB" id="A0A2V3IL32"/>
<dbReference type="InterPro" id="IPR010493">
    <property type="entry name" value="Ser_AcTrfase_N"/>
</dbReference>
<dbReference type="FunFam" id="2.160.10.10:FF:000002">
    <property type="entry name" value="Serine acetyltransferase"/>
    <property type="match status" value="1"/>
</dbReference>
<dbReference type="Pfam" id="PF06426">
    <property type="entry name" value="SATase_N"/>
    <property type="match status" value="1"/>
</dbReference>
<dbReference type="Pfam" id="PF00132">
    <property type="entry name" value="Hexapep"/>
    <property type="match status" value="1"/>
</dbReference>
<keyword evidence="4" id="KW-0028">Amino-acid biosynthesis</keyword>
<dbReference type="InterPro" id="IPR042122">
    <property type="entry name" value="Ser_AcTrfase_N_sf"/>
</dbReference>
<dbReference type="STRING" id="448386.A0A2V3IL32"/>
<evidence type="ECO:0000256" key="4">
    <source>
        <dbReference type="ARBA" id="ARBA00022605"/>
    </source>
</evidence>
<dbReference type="NCBIfam" id="NF041874">
    <property type="entry name" value="EPS_EpsC"/>
    <property type="match status" value="1"/>
</dbReference>
<evidence type="ECO:0000313" key="9">
    <source>
        <dbReference type="Proteomes" id="UP000247409"/>
    </source>
</evidence>
<evidence type="ECO:0000256" key="6">
    <source>
        <dbReference type="ARBA" id="ARBA00023315"/>
    </source>
</evidence>
<dbReference type="NCBIfam" id="TIGR01172">
    <property type="entry name" value="cysE"/>
    <property type="match status" value="1"/>
</dbReference>
<comment type="similarity">
    <text evidence="2">Belongs to the transferase hexapeptide repeat family.</text>
</comment>
<gene>
    <name evidence="8" type="ORF">BWQ96_07491</name>
</gene>
<organism evidence="8 9">
    <name type="scientific">Gracilariopsis chorda</name>
    <dbReference type="NCBI Taxonomy" id="448386"/>
    <lineage>
        <taxon>Eukaryota</taxon>
        <taxon>Rhodophyta</taxon>
        <taxon>Florideophyceae</taxon>
        <taxon>Rhodymeniophycidae</taxon>
        <taxon>Gracilariales</taxon>
        <taxon>Gracilariaceae</taxon>
        <taxon>Gracilariopsis</taxon>
    </lineage>
</organism>
<dbReference type="SUPFAM" id="SSF51161">
    <property type="entry name" value="Trimeric LpxA-like enzymes"/>
    <property type="match status" value="1"/>
</dbReference>
<dbReference type="PANTHER" id="PTHR42811">
    <property type="entry name" value="SERINE ACETYLTRANSFERASE"/>
    <property type="match status" value="1"/>
</dbReference>
<evidence type="ECO:0000259" key="7">
    <source>
        <dbReference type="SMART" id="SM00971"/>
    </source>
</evidence>
<keyword evidence="5 8" id="KW-0808">Transferase</keyword>
<dbReference type="Gene3D" id="2.160.10.10">
    <property type="entry name" value="Hexapeptide repeat proteins"/>
    <property type="match status" value="1"/>
</dbReference>
<evidence type="ECO:0000256" key="5">
    <source>
        <dbReference type="ARBA" id="ARBA00022679"/>
    </source>
</evidence>
<keyword evidence="9" id="KW-1185">Reference proteome</keyword>
<dbReference type="CDD" id="cd03354">
    <property type="entry name" value="LbH_SAT"/>
    <property type="match status" value="1"/>
</dbReference>
<feature type="domain" description="Serine acetyltransferase N-terminal" evidence="7">
    <location>
        <begin position="87"/>
        <end position="191"/>
    </location>
</feature>
<evidence type="ECO:0000256" key="2">
    <source>
        <dbReference type="ARBA" id="ARBA00007274"/>
    </source>
</evidence>
<comment type="caution">
    <text evidence="8">The sequence shown here is derived from an EMBL/GenBank/DDBJ whole genome shotgun (WGS) entry which is preliminary data.</text>
</comment>
<reference evidence="8 9" key="1">
    <citation type="journal article" date="2018" name="Mol. Biol. Evol.">
        <title>Analysis of the draft genome of the red seaweed Gracilariopsis chorda provides insights into genome size evolution in Rhodophyta.</title>
        <authorList>
            <person name="Lee J."/>
            <person name="Yang E.C."/>
            <person name="Graf L."/>
            <person name="Yang J.H."/>
            <person name="Qiu H."/>
            <person name="Zel Zion U."/>
            <person name="Chan C.X."/>
            <person name="Stephens T.G."/>
            <person name="Weber A.P.M."/>
            <person name="Boo G.H."/>
            <person name="Boo S.M."/>
            <person name="Kim K.M."/>
            <person name="Shin Y."/>
            <person name="Jung M."/>
            <person name="Lee S.J."/>
            <person name="Yim H.S."/>
            <person name="Lee J.H."/>
            <person name="Bhattacharya D."/>
            <person name="Yoon H.S."/>
        </authorList>
    </citation>
    <scope>NUCLEOTIDE SEQUENCE [LARGE SCALE GENOMIC DNA]</scope>
    <source>
        <strain evidence="8 9">SKKU-2015</strain>
        <tissue evidence="8">Whole body</tissue>
    </source>
</reference>
<dbReference type="GO" id="GO:0005737">
    <property type="term" value="C:cytoplasm"/>
    <property type="evidence" value="ECO:0007669"/>
    <property type="project" value="InterPro"/>
</dbReference>
<dbReference type="GO" id="GO:0009001">
    <property type="term" value="F:serine O-acetyltransferase activity"/>
    <property type="evidence" value="ECO:0007669"/>
    <property type="project" value="UniProtKB-EC"/>
</dbReference>
<dbReference type="InterPro" id="IPR053376">
    <property type="entry name" value="Serine_acetyltransferase"/>
</dbReference>
<dbReference type="InterPro" id="IPR005881">
    <property type="entry name" value="Ser_O-AcTrfase"/>
</dbReference>
<dbReference type="Proteomes" id="UP000247409">
    <property type="component" value="Unassembled WGS sequence"/>
</dbReference>
<name>A0A2V3IL32_9FLOR</name>
<protein>
    <recommendedName>
        <fullName evidence="3">serine O-acetyltransferase</fullName>
        <ecNumber evidence="3">2.3.1.30</ecNumber>
    </recommendedName>
</protein>
<dbReference type="EMBL" id="NBIV01000150">
    <property type="protein sequence ID" value="PXF42784.1"/>
    <property type="molecule type" value="Genomic_DNA"/>
</dbReference>
<comment type="pathway">
    <text evidence="1">Amino-acid biosynthesis; L-cysteine biosynthesis; L-cysteine from L-serine: step 1/2.</text>
</comment>
<dbReference type="GO" id="GO:0006535">
    <property type="term" value="P:cysteine biosynthetic process from serine"/>
    <property type="evidence" value="ECO:0007669"/>
    <property type="project" value="InterPro"/>
</dbReference>
<dbReference type="OrthoDB" id="25818at2759"/>
<dbReference type="InterPro" id="IPR011004">
    <property type="entry name" value="Trimer_LpxA-like_sf"/>
</dbReference>
<evidence type="ECO:0000256" key="1">
    <source>
        <dbReference type="ARBA" id="ARBA00004876"/>
    </source>
</evidence>
<keyword evidence="6" id="KW-0012">Acyltransferase</keyword>
<evidence type="ECO:0000256" key="3">
    <source>
        <dbReference type="ARBA" id="ARBA00013266"/>
    </source>
</evidence>
<dbReference type="InterPro" id="IPR045304">
    <property type="entry name" value="LbH_SAT"/>
</dbReference>
<dbReference type="InterPro" id="IPR001451">
    <property type="entry name" value="Hexapep"/>
</dbReference>
<dbReference type="PROSITE" id="PS00101">
    <property type="entry name" value="HEXAPEP_TRANSFERASES"/>
    <property type="match status" value="1"/>
</dbReference>
<dbReference type="EC" id="2.3.1.30" evidence="3"/>
<sequence>MPLRRPRPAYVPPFYSSTNAVHRPFCCSTSSAPSSNGVPRPPQTVKVSKISTNRSHDVSTDDGRKGFGHVVTVDEMTQSLHSEDDPLWQLMKREASNAASEEPQLASALYATILVHETLEETLGTTLGNALDTPTFQATQWVELFREAMADDPEYGKAVRADIAAVMQRDPASSHAARVMLYSKGFQALESWRCAHWLWNKGRTSLALYMQSMISNRFAVDIHPAAKIGHGVLIDHGTGIVIGETATLGNNVSLLHNVTLGGTGKETGDRHPKVGDGVMIGAGAAILGNIKVGMGAHIAACSVVLKPVEPFAIISGVPGKMVGKVSYKAGVMPSFVMDQRLSIDVLGTKNPYHSAVTGSVKGVHTHEDDELFEGSSI</sequence>
<proteinExistence type="inferred from homology"/>